<evidence type="ECO:0000256" key="1">
    <source>
        <dbReference type="PIRSR" id="PIRSR622684-1"/>
    </source>
</evidence>
<feature type="compositionally biased region" description="Basic and acidic residues" evidence="3">
    <location>
        <begin position="18"/>
        <end position="31"/>
    </location>
</feature>
<keyword evidence="6" id="KW-1185">Reference proteome</keyword>
<dbReference type="OrthoDB" id="424753at2759"/>
<dbReference type="AlphaFoldDB" id="A0A0M9FSM3"/>
<dbReference type="SUPFAM" id="SSF54001">
    <property type="entry name" value="Cysteine proteinases"/>
    <property type="match status" value="1"/>
</dbReference>
<dbReference type="PROSITE" id="PS50203">
    <property type="entry name" value="CALPAIN_CAT"/>
    <property type="match status" value="1"/>
</dbReference>
<proteinExistence type="predicted"/>
<name>A0A0M9FSM3_LEPPY</name>
<protein>
    <submittedName>
        <fullName evidence="5">Putative calpain-like cysteine peptidase putativecysteine peptidase Clan CA family C2</fullName>
    </submittedName>
</protein>
<organism evidence="5 6">
    <name type="scientific">Leptomonas pyrrhocoris</name>
    <name type="common">Firebug parasite</name>
    <dbReference type="NCBI Taxonomy" id="157538"/>
    <lineage>
        <taxon>Eukaryota</taxon>
        <taxon>Discoba</taxon>
        <taxon>Euglenozoa</taxon>
        <taxon>Kinetoplastea</taxon>
        <taxon>Metakinetoplastina</taxon>
        <taxon>Trypanosomatida</taxon>
        <taxon>Trypanosomatidae</taxon>
        <taxon>Leishmaniinae</taxon>
        <taxon>Leptomonas</taxon>
    </lineage>
</organism>
<sequence length="922" mass="102770">MSQNQQDENQWTELGDEVLDHPQHTEEEQHQEAPPPHQTAEDVQWQELEDEAPPEATDTQILSEQDPEEANALNGGEEVAEERNEYPEDAAAVHGGEEVAEERNEYPEDAAAVHGGEKATPEQPDGQWAELGDEEPQEHHHEHHLHGGHPRESQDDEEGVAPMPAQQADQWAELGDEEPQEQPHHHGEHAHAPVETAYEAEPQQHTRSMPPPQAARQHLGAIVKPKTRNVKAVSRWEPVEHQPREESDDEFEMSTCMAPVYEGEGDAGNEDASVFKNGEPDCKGEIMSCFDEPNLLYRIIDPNEKTWAFYNDSLNYEMHVQFTFGKHSKLQPLENTVMNQNDEGQYVTEVVVYPTETEMFVKGSVNGFTSKLRAVPLSDEYHNARRGITEEQVASETAAIQRLTDSDNAEDVLQACMENGIAFVDPEFPPCQASLDAGATKPFKPLAWARPQSCVPEEMAAQVRLFRTSVQPGCVDAGDLGDSWVMCAVAAVSEDPARLMGMFRHPEGKAAAQREHAVGAYRVTFNKNGWWRSVLVDSYLPVSAGKLKYAKSAVDPAEMWPAILEKAYAKLHGSYAKICSGDPLHALQDMTGFSTTRFDDALVDESSKTKAELFDDLARGIAAGYTVICNTPGKGPNDKNRELTEELAKVGLVTGHAYTILDAKHIEKENLRLVKVRNAWGRGLEWNGDWSDDDSKWEEYPDVADACAFQKAADGTFWMSWEAAQKYFNGGGVCFSHQPAYDYRMNSVFTNGVPSAVLEIEVSSPTWFTFVISQDDKRCRDTAAEYQPVMISIAEPVEGGMYKVVLNTSADGVHPTPDKWTFLQARDISLIRKLDVGKYIVVPRNMPSDADPVPYVLGMITNKEVGGGDVSVKFKRLDASNRVFENFPKFEPELKEVEQPVQFQRRAPGEGFPLTQMGEELL</sequence>
<evidence type="ECO:0000259" key="4">
    <source>
        <dbReference type="PROSITE" id="PS50203"/>
    </source>
</evidence>
<dbReference type="PRINTS" id="PR00704">
    <property type="entry name" value="CALPAIN"/>
</dbReference>
<feature type="domain" description="Calpain catalytic" evidence="4">
    <location>
        <begin position="422"/>
        <end position="737"/>
    </location>
</feature>
<evidence type="ECO:0000313" key="5">
    <source>
        <dbReference type="EMBL" id="KPA75260.1"/>
    </source>
</evidence>
<dbReference type="InterPro" id="IPR015232">
    <property type="entry name" value="DUF1935"/>
</dbReference>
<evidence type="ECO:0000256" key="2">
    <source>
        <dbReference type="PROSITE-ProRule" id="PRU00239"/>
    </source>
</evidence>
<dbReference type="GeneID" id="26908849"/>
<dbReference type="PANTHER" id="PTHR10183">
    <property type="entry name" value="CALPAIN"/>
    <property type="match status" value="1"/>
</dbReference>
<dbReference type="VEuPathDB" id="TriTrypDB:LpyrH10_25_0630"/>
<evidence type="ECO:0000313" key="6">
    <source>
        <dbReference type="Proteomes" id="UP000037923"/>
    </source>
</evidence>
<dbReference type="GO" id="GO:0004198">
    <property type="term" value="F:calcium-dependent cysteine-type endopeptidase activity"/>
    <property type="evidence" value="ECO:0007669"/>
    <property type="project" value="InterPro"/>
</dbReference>
<dbReference type="Gene3D" id="3.90.70.10">
    <property type="entry name" value="Cysteine proteinases"/>
    <property type="match status" value="1"/>
</dbReference>
<dbReference type="EMBL" id="LGTL01000025">
    <property type="protein sequence ID" value="KPA75260.1"/>
    <property type="molecule type" value="Genomic_DNA"/>
</dbReference>
<dbReference type="CDD" id="cd00044">
    <property type="entry name" value="CysPc"/>
    <property type="match status" value="1"/>
</dbReference>
<dbReference type="InterPro" id="IPR038765">
    <property type="entry name" value="Papain-like_cys_pep_sf"/>
</dbReference>
<feature type="compositionally biased region" description="Basic and acidic residues" evidence="3">
    <location>
        <begin position="95"/>
        <end position="106"/>
    </location>
</feature>
<feature type="compositionally biased region" description="Polar residues" evidence="3">
    <location>
        <begin position="1"/>
        <end position="12"/>
    </location>
</feature>
<dbReference type="InterPro" id="IPR036310">
    <property type="entry name" value="Smp-1-like_sf"/>
</dbReference>
<dbReference type="InterPro" id="IPR022684">
    <property type="entry name" value="Calpain_cysteine_protease"/>
</dbReference>
<dbReference type="Gene3D" id="2.60.40.1180">
    <property type="entry name" value="Golgi alpha-mannosidase II"/>
    <property type="match status" value="1"/>
</dbReference>
<dbReference type="Pfam" id="PF09149">
    <property type="entry name" value="DUF1935"/>
    <property type="match status" value="1"/>
</dbReference>
<dbReference type="Proteomes" id="UP000037923">
    <property type="component" value="Unassembled WGS sequence"/>
</dbReference>
<feature type="region of interest" description="Disordered" evidence="3">
    <location>
        <begin position="1"/>
        <end position="192"/>
    </location>
</feature>
<feature type="active site" evidence="1">
    <location>
        <position position="656"/>
    </location>
</feature>
<dbReference type="Pfam" id="PF00648">
    <property type="entry name" value="Peptidase_C2"/>
    <property type="match status" value="1"/>
</dbReference>
<feature type="compositionally biased region" description="Basic and acidic residues" evidence="3">
    <location>
        <begin position="181"/>
        <end position="192"/>
    </location>
</feature>
<evidence type="ECO:0000256" key="3">
    <source>
        <dbReference type="SAM" id="MobiDB-lite"/>
    </source>
</evidence>
<accession>A0A0M9FSM3</accession>
<dbReference type="PANTHER" id="PTHR10183:SF423">
    <property type="entry name" value="LEUCINE-RICH REPEAT PROTEIN (LRRP)"/>
    <property type="match status" value="1"/>
</dbReference>
<comment type="caution">
    <text evidence="5">The sequence shown here is derived from an EMBL/GenBank/DDBJ whole genome shotgun (WGS) entry which is preliminary data.</text>
</comment>
<dbReference type="GO" id="GO:0006508">
    <property type="term" value="P:proteolysis"/>
    <property type="evidence" value="ECO:0007669"/>
    <property type="project" value="InterPro"/>
</dbReference>
<reference evidence="5 6" key="1">
    <citation type="submission" date="2015-07" db="EMBL/GenBank/DDBJ databases">
        <title>High-quality genome of monoxenous trypanosomatid Leptomonas pyrrhocoris.</title>
        <authorList>
            <person name="Flegontov P."/>
            <person name="Butenko A."/>
            <person name="Firsov S."/>
            <person name="Vlcek C."/>
            <person name="Logacheva M.D."/>
            <person name="Field M."/>
            <person name="Filatov D."/>
            <person name="Flegontova O."/>
            <person name="Gerasimov E."/>
            <person name="Jackson A.P."/>
            <person name="Kelly S."/>
            <person name="Opperdoes F."/>
            <person name="O'Reilly A."/>
            <person name="Votypka J."/>
            <person name="Yurchenko V."/>
            <person name="Lukes J."/>
        </authorList>
    </citation>
    <scope>NUCLEOTIDE SEQUENCE [LARGE SCALE GENOMIC DNA]</scope>
    <source>
        <strain evidence="5">H10</strain>
    </source>
</reference>
<comment type="caution">
    <text evidence="2">Lacks conserved residue(s) required for the propagation of feature annotation.</text>
</comment>
<gene>
    <name evidence="5" type="ORF">ABB37_08565</name>
</gene>
<dbReference type="SMART" id="SM00230">
    <property type="entry name" value="CysPc"/>
    <property type="match status" value="1"/>
</dbReference>
<dbReference type="RefSeq" id="XP_015653699.1">
    <property type="nucleotide sequence ID" value="XM_015807617.1"/>
</dbReference>
<dbReference type="InterPro" id="IPR001300">
    <property type="entry name" value="Peptidase_C2_calpain_cat"/>
</dbReference>
<feature type="active site" evidence="1">
    <location>
        <position position="678"/>
    </location>
</feature>
<dbReference type="InterPro" id="IPR013780">
    <property type="entry name" value="Glyco_hydro_b"/>
</dbReference>
<dbReference type="SUPFAM" id="SSF101601">
    <property type="entry name" value="Smp-1-like"/>
    <property type="match status" value="1"/>
</dbReference>